<dbReference type="RefSeq" id="WP_119974069.1">
    <property type="nucleotide sequence ID" value="NZ_JBHSQA010000017.1"/>
</dbReference>
<dbReference type="SUPFAM" id="SSF51261">
    <property type="entry name" value="Duplicated hybrid motif"/>
    <property type="match status" value="1"/>
</dbReference>
<accession>A0A3A5MPL8</accession>
<dbReference type="Proteomes" id="UP000272015">
    <property type="component" value="Unassembled WGS sequence"/>
</dbReference>
<dbReference type="InterPro" id="IPR011055">
    <property type="entry name" value="Dup_hybrid_motif"/>
</dbReference>
<dbReference type="InterPro" id="IPR016047">
    <property type="entry name" value="M23ase_b-sheet_dom"/>
</dbReference>
<protein>
    <recommendedName>
        <fullName evidence="1">M23ase beta-sheet core domain-containing protein</fullName>
    </recommendedName>
</protein>
<name>A0A3A5MPL8_9MICO</name>
<reference evidence="2 3" key="1">
    <citation type="submission" date="2018-09" db="EMBL/GenBank/DDBJ databases">
        <title>Novel species of Cryobacterium.</title>
        <authorList>
            <person name="Liu Q."/>
            <person name="Xin Y.-H."/>
        </authorList>
    </citation>
    <scope>NUCLEOTIDE SEQUENCE [LARGE SCALE GENOMIC DNA]</scope>
    <source>
        <strain evidence="2 3">Hh39</strain>
    </source>
</reference>
<dbReference type="Pfam" id="PF01551">
    <property type="entry name" value="Peptidase_M23"/>
    <property type="match status" value="1"/>
</dbReference>
<gene>
    <name evidence="2" type="ORF">D6T64_08255</name>
</gene>
<dbReference type="AlphaFoldDB" id="A0A3A5MPL8"/>
<evidence type="ECO:0000259" key="1">
    <source>
        <dbReference type="Pfam" id="PF01551"/>
    </source>
</evidence>
<dbReference type="OrthoDB" id="1099523at2"/>
<evidence type="ECO:0000313" key="2">
    <source>
        <dbReference type="EMBL" id="RJT89088.1"/>
    </source>
</evidence>
<sequence length="384" mass="38849">MQLPAEFTLRAAIVAAERAAQSAADRAAEAERASAARTARIMTALDEYDAALAVVEVATRADADVRADYDTAVSQYGLVHRLAGSAARTATASQNSLATLVRAMAQGKSGTATVDALLDGDADANLLYRLGALERLDTLTENITTVRARVVADRERADDLAEQDARLTAALNQDVVSAAAARLVDATAQADASRGRLLALGSELSLSAALFPSDGVLNAGITLASLLSAADAGLLSDQGWALPAVGRVTSGYGPRPDRPLAGVSAVHYGTDLGAACGAGVSAATSGIVAAVGEVGSYGNWILIDHGDGVATGYAHVATGSTRVAVGDQVAAGQVIAAVGSTGASTGCHLHFEVRLGGIRVDAAPFMESRGIRLPGAAPSVIPRE</sequence>
<dbReference type="CDD" id="cd12797">
    <property type="entry name" value="M23_peptidase"/>
    <property type="match status" value="1"/>
</dbReference>
<dbReference type="PANTHER" id="PTHR21666">
    <property type="entry name" value="PEPTIDASE-RELATED"/>
    <property type="match status" value="1"/>
</dbReference>
<proteinExistence type="predicted"/>
<dbReference type="EMBL" id="QZVS01000077">
    <property type="protein sequence ID" value="RJT89088.1"/>
    <property type="molecule type" value="Genomic_DNA"/>
</dbReference>
<keyword evidence="3" id="KW-1185">Reference proteome</keyword>
<organism evidence="2 3">
    <name type="scientific">Cryobacterium melibiosiphilum</name>
    <dbReference type="NCBI Taxonomy" id="995039"/>
    <lineage>
        <taxon>Bacteria</taxon>
        <taxon>Bacillati</taxon>
        <taxon>Actinomycetota</taxon>
        <taxon>Actinomycetes</taxon>
        <taxon>Micrococcales</taxon>
        <taxon>Microbacteriaceae</taxon>
        <taxon>Cryobacterium</taxon>
    </lineage>
</organism>
<dbReference type="PANTHER" id="PTHR21666:SF270">
    <property type="entry name" value="MUREIN HYDROLASE ACTIVATOR ENVC"/>
    <property type="match status" value="1"/>
</dbReference>
<comment type="caution">
    <text evidence="2">The sequence shown here is derived from an EMBL/GenBank/DDBJ whole genome shotgun (WGS) entry which is preliminary data.</text>
</comment>
<evidence type="ECO:0000313" key="3">
    <source>
        <dbReference type="Proteomes" id="UP000272015"/>
    </source>
</evidence>
<dbReference type="GO" id="GO:0004222">
    <property type="term" value="F:metalloendopeptidase activity"/>
    <property type="evidence" value="ECO:0007669"/>
    <property type="project" value="TreeGrafter"/>
</dbReference>
<feature type="domain" description="M23ase beta-sheet core" evidence="1">
    <location>
        <begin position="266"/>
        <end position="361"/>
    </location>
</feature>
<dbReference type="Gene3D" id="2.70.70.10">
    <property type="entry name" value="Glucose Permease (Domain IIA)"/>
    <property type="match status" value="1"/>
</dbReference>
<dbReference type="InterPro" id="IPR050570">
    <property type="entry name" value="Cell_wall_metabolism_enzyme"/>
</dbReference>